<organism evidence="3 4">
    <name type="scientific">Limimaricola cinnabarinus</name>
    <dbReference type="NCBI Taxonomy" id="1125964"/>
    <lineage>
        <taxon>Bacteria</taxon>
        <taxon>Pseudomonadati</taxon>
        <taxon>Pseudomonadota</taxon>
        <taxon>Alphaproteobacteria</taxon>
        <taxon>Rhodobacterales</taxon>
        <taxon>Paracoccaceae</taxon>
        <taxon>Limimaricola</taxon>
    </lineage>
</organism>
<dbReference type="OrthoDB" id="7828543at2"/>
<dbReference type="Proteomes" id="UP000221860">
    <property type="component" value="Unassembled WGS sequence"/>
</dbReference>
<evidence type="ECO:0000313" key="4">
    <source>
        <dbReference type="Proteomes" id="UP000221860"/>
    </source>
</evidence>
<feature type="region of interest" description="Disordered" evidence="1">
    <location>
        <begin position="295"/>
        <end position="344"/>
    </location>
</feature>
<dbReference type="EMBL" id="NQWH01000010">
    <property type="protein sequence ID" value="PHP27930.1"/>
    <property type="molecule type" value="Genomic_DNA"/>
</dbReference>
<comment type="caution">
    <text evidence="3">The sequence shown here is derived from an EMBL/GenBank/DDBJ whole genome shotgun (WGS) entry which is preliminary data.</text>
</comment>
<dbReference type="Pfam" id="PF02120">
    <property type="entry name" value="Flg_hook"/>
    <property type="match status" value="1"/>
</dbReference>
<accession>A0A2G1MH14</accession>
<dbReference type="InterPro" id="IPR038610">
    <property type="entry name" value="FliK-like_C_sf"/>
</dbReference>
<feature type="domain" description="Flagellar hook-length control protein-like C-terminal" evidence="2">
    <location>
        <begin position="359"/>
        <end position="424"/>
    </location>
</feature>
<proteinExistence type="predicted"/>
<feature type="region of interest" description="Disordered" evidence="1">
    <location>
        <begin position="184"/>
        <end position="213"/>
    </location>
</feature>
<dbReference type="RefSeq" id="WP_099276143.1">
    <property type="nucleotide sequence ID" value="NZ_KZ304956.1"/>
</dbReference>
<dbReference type="CDD" id="cd17470">
    <property type="entry name" value="T3SS_Flik_C"/>
    <property type="match status" value="1"/>
</dbReference>
<protein>
    <recommendedName>
        <fullName evidence="2">Flagellar hook-length control protein-like C-terminal domain-containing protein</fullName>
    </recommendedName>
</protein>
<feature type="compositionally biased region" description="Low complexity" evidence="1">
    <location>
        <begin position="439"/>
        <end position="479"/>
    </location>
</feature>
<feature type="compositionally biased region" description="Pro residues" evidence="1">
    <location>
        <begin position="331"/>
        <end position="341"/>
    </location>
</feature>
<evidence type="ECO:0000313" key="3">
    <source>
        <dbReference type="EMBL" id="PHP27930.1"/>
    </source>
</evidence>
<sequence length="485" mass="46708">MIVPAPSLPAGQTPPLAGLRASGAAGAAASGFAGLLSAQQGRAPEGQAAQAAAPARATAAQPLDALQAELEAVAQDGLAQLAAAGGDAAAQADAITQMQAGLREAIAGFDAAHGTELAGALLPAGQETGPASALIFAVPPGSAQAVAAVERAMGGAAPGRVVAALTRISDLLDTAATAMGGAAGRAVPAPAHPSPVHDSAGAPPAPAGATATAEPGMAAAALPFARAKAPDGPPTPLQALAPGHERAGAPGASSERSAAPGQAAQAAPAAIAQAPAQAPLSFSALISEARLIGGETAVGGPDHPGGDLPGAEPGAAPARGVETAAPLKAPAAPPAPAPPPSGFSRALTAQIRETSIVEGRTRIALTPGGLGEIEIELSREAGQLKVVIRAENQTVLQALRGDRDGLMNLLAESGAAQDESQLSFESFERGEGRGREGAAPHARPRGAPGEDGTADTVDPAATPDPSTAAAPEGAAAGDGQLDILT</sequence>
<dbReference type="InterPro" id="IPR021136">
    <property type="entry name" value="Flagellar_hook_control-like_C"/>
</dbReference>
<dbReference type="Gene3D" id="3.30.750.140">
    <property type="match status" value="1"/>
</dbReference>
<reference evidence="3 4" key="1">
    <citation type="submission" date="2017-08" db="EMBL/GenBank/DDBJ databases">
        <title>Draft Genome Sequence of Loktanella cinnabarina Strain XM1, Isolated from Coastal Surface Water.</title>
        <authorList>
            <person name="Ma R."/>
            <person name="Wang J."/>
            <person name="Wang Q."/>
            <person name="Ma Z."/>
            <person name="Li J."/>
            <person name="Chen L."/>
        </authorList>
    </citation>
    <scope>NUCLEOTIDE SEQUENCE [LARGE SCALE GENOMIC DNA]</scope>
    <source>
        <strain evidence="3 4">XM1</strain>
    </source>
</reference>
<evidence type="ECO:0000259" key="2">
    <source>
        <dbReference type="Pfam" id="PF02120"/>
    </source>
</evidence>
<feature type="region of interest" description="Disordered" evidence="1">
    <location>
        <begin position="414"/>
        <end position="485"/>
    </location>
</feature>
<name>A0A2G1MH14_9RHOB</name>
<feature type="region of interest" description="Disordered" evidence="1">
    <location>
        <begin position="226"/>
        <end position="266"/>
    </location>
</feature>
<feature type="compositionally biased region" description="Low complexity" evidence="1">
    <location>
        <begin position="309"/>
        <end position="330"/>
    </location>
</feature>
<keyword evidence="4" id="KW-1185">Reference proteome</keyword>
<evidence type="ECO:0000256" key="1">
    <source>
        <dbReference type="SAM" id="MobiDB-lite"/>
    </source>
</evidence>
<dbReference type="AlphaFoldDB" id="A0A2G1MH14"/>
<gene>
    <name evidence="3" type="ORF">CJ301_08045</name>
</gene>
<feature type="compositionally biased region" description="Basic and acidic residues" evidence="1">
    <location>
        <begin position="426"/>
        <end position="438"/>
    </location>
</feature>